<reference evidence="2" key="1">
    <citation type="submission" date="2020-04" db="EMBL/GenBank/DDBJ databases">
        <title>Genome Sequencing for Pseudoaltermonas arctica.</title>
        <authorList>
            <person name="Elkins N.S."/>
        </authorList>
    </citation>
    <scope>NUCLEOTIDE SEQUENCE [LARGE SCALE GENOMIC DNA]</scope>
    <source>
        <strain evidence="2">NEC-BIFX-2020_0012</strain>
    </source>
</reference>
<dbReference type="EMBL" id="JABBMT010000043">
    <property type="protein sequence ID" value="NMM42548.1"/>
    <property type="molecule type" value="Genomic_DNA"/>
</dbReference>
<dbReference type="AlphaFoldDB" id="A0A7Y0HDK6"/>
<organism evidence="2 3">
    <name type="scientific">Pseudoalteromonas arctica</name>
    <dbReference type="NCBI Taxonomy" id="394751"/>
    <lineage>
        <taxon>Bacteria</taxon>
        <taxon>Pseudomonadati</taxon>
        <taxon>Pseudomonadota</taxon>
        <taxon>Gammaproteobacteria</taxon>
        <taxon>Alteromonadales</taxon>
        <taxon>Pseudoalteromonadaceae</taxon>
        <taxon>Pseudoalteromonas</taxon>
    </lineage>
</organism>
<gene>
    <name evidence="2" type="ORF">HHO47_17475</name>
</gene>
<dbReference type="Pfam" id="PF14130">
    <property type="entry name" value="Cap4_nuclease"/>
    <property type="match status" value="1"/>
</dbReference>
<evidence type="ECO:0000313" key="3">
    <source>
        <dbReference type="Proteomes" id="UP000570493"/>
    </source>
</evidence>
<proteinExistence type="predicted"/>
<evidence type="ECO:0000313" key="2">
    <source>
        <dbReference type="EMBL" id="NMM42548.1"/>
    </source>
</evidence>
<sequence length="387" mass="44408">MVKLHEVDPREQDGRDTLSRYKAQTRAASLASLEILENNTVDRVFCDWHDDFVVRKIIDGKTFYHFFQVKTKKKRNAQWSLIDIFGINNKKKPEDIVERITDSFAGKLLIHTVNFSASCEKVIFLTNIHVKDEVEDLLEALNEEDFTNKTLAALVEHFNNCFSDGTQLYKEHEVKSLISKFGIDPGVEYLKVEGAIFESIAREKIFQYSEIDLQYMEAREIIDNLMALVESKSVGVLPKSLDEKTLDELAGVGIDELLEVLSLSKIGYDMLTSGGDTKALKSLSILQRILKKTDTPKQLIDYAAKCKTEWDIWYRKYRHDVPDFNLMMLESRLSDAVKQRIVTGFGFTELKEDVERIFSDLKKEKCFTALSEEIVLGGLFSVMVRSQ</sequence>
<name>A0A7Y0HDK6_9GAMM</name>
<comment type="caution">
    <text evidence="2">The sequence shown here is derived from an EMBL/GenBank/DDBJ whole genome shotgun (WGS) entry which is preliminary data.</text>
</comment>
<feature type="domain" description="CD-NTase associated protein 4-like DNA endonuclease" evidence="1">
    <location>
        <begin position="14"/>
        <end position="232"/>
    </location>
</feature>
<dbReference type="RefSeq" id="WP_169021451.1">
    <property type="nucleotide sequence ID" value="NZ_JABBMT010000043.1"/>
</dbReference>
<dbReference type="GO" id="GO:0004518">
    <property type="term" value="F:nuclease activity"/>
    <property type="evidence" value="ECO:0007669"/>
    <property type="project" value="InterPro"/>
</dbReference>
<keyword evidence="3" id="KW-1185">Reference proteome</keyword>
<protein>
    <submittedName>
        <fullName evidence="2">DUF4297 domain-containing protein</fullName>
    </submittedName>
</protein>
<evidence type="ECO:0000259" key="1">
    <source>
        <dbReference type="Pfam" id="PF14130"/>
    </source>
</evidence>
<dbReference type="Proteomes" id="UP000570493">
    <property type="component" value="Unassembled WGS sequence"/>
</dbReference>
<accession>A0A7Y0HDK6</accession>
<dbReference type="InterPro" id="IPR025382">
    <property type="entry name" value="Cap4-like_endonuclease_dom"/>
</dbReference>